<evidence type="ECO:0000313" key="2">
    <source>
        <dbReference type="Proteomes" id="UP001439875"/>
    </source>
</evidence>
<gene>
    <name evidence="1" type="ORF">WMO40_04315</name>
</gene>
<accession>A0ACC6S771</accession>
<proteinExistence type="predicted"/>
<comment type="caution">
    <text evidence="1">The sequence shown here is derived from an EMBL/GenBank/DDBJ whole genome shotgun (WGS) entry which is preliminary data.</text>
</comment>
<evidence type="ECO:0000313" key="1">
    <source>
        <dbReference type="EMBL" id="MEQ2525916.1"/>
    </source>
</evidence>
<organism evidence="1 2">
    <name type="scientific">Robertmurraya yapensis</name>
    <name type="common">ex Hitch et al 2024</name>
    <dbReference type="NCBI Taxonomy" id="3133160"/>
    <lineage>
        <taxon>Bacteria</taxon>
        <taxon>Bacillati</taxon>
        <taxon>Bacillota</taxon>
        <taxon>Bacilli</taxon>
        <taxon>Bacillales</taxon>
        <taxon>Bacillaceae</taxon>
        <taxon>Robertmurraya</taxon>
    </lineage>
</organism>
<name>A0ACC6S771_9BACI</name>
<dbReference type="Proteomes" id="UP001439875">
    <property type="component" value="Unassembled WGS sequence"/>
</dbReference>
<keyword evidence="2" id="KW-1185">Reference proteome</keyword>
<sequence length="149" mass="16915">MKLTNYTDYSLRVLIFLALKKDGELSTIQEIADTYHISKNHLMKIIHQLGQLGYVETIRGRNGGIRLGKDPKEINIGEVVSKTEEDFYIVDCFKEGGSYCVLTPACKLKHALHEALQAFINVLSGYTLEDLVVNKEELQQLRLLAFENL</sequence>
<protein>
    <submittedName>
        <fullName evidence="1">Rrf2 family transcriptional regulator</fullName>
    </submittedName>
</protein>
<dbReference type="EMBL" id="JBBMEW010000002">
    <property type="protein sequence ID" value="MEQ2525916.1"/>
    <property type="molecule type" value="Genomic_DNA"/>
</dbReference>
<reference evidence="1" key="1">
    <citation type="submission" date="2024-03" db="EMBL/GenBank/DDBJ databases">
        <title>Human intestinal bacterial collection.</title>
        <authorList>
            <person name="Pauvert C."/>
            <person name="Hitch T.C.A."/>
            <person name="Clavel T."/>
        </authorList>
    </citation>
    <scope>NUCLEOTIDE SEQUENCE</scope>
    <source>
        <strain evidence="1">CLA-AA-H227</strain>
    </source>
</reference>